<reference evidence="1" key="1">
    <citation type="submission" date="2021-01" db="EMBL/GenBank/DDBJ databases">
        <authorList>
            <consortium name="Aspergillus luchuensis mut. kawachii IFO 4304 genome sequencing consortium"/>
            <person name="Kazuki M."/>
            <person name="Futagami T."/>
        </authorList>
    </citation>
    <scope>NUCLEOTIDE SEQUENCE</scope>
    <source>
        <strain evidence="1">IFO 4308</strain>
    </source>
</reference>
<dbReference type="EMBL" id="AP024427">
    <property type="protein sequence ID" value="BCR98195.1"/>
    <property type="molecule type" value="Genomic_DNA"/>
</dbReference>
<sequence>MNSATGYPGGGFFGYFDTMNALMLRQQILANARVVFPDISETELITGRETVEKEGDYAKTHYYAYITCPKESSGSFDVLARSESEERKGALFDLLELLERKTFAIMENVCAAKES</sequence>
<keyword evidence="2" id="KW-1185">Reference proteome</keyword>
<reference evidence="1" key="2">
    <citation type="submission" date="2021-02" db="EMBL/GenBank/DDBJ databases">
        <title>Aspergillus luchuensis mut. kawachii IFO 4304 genome sequence.</title>
        <authorList>
            <person name="Mori K."/>
            <person name="Kadooka C."/>
            <person name="Goto M."/>
            <person name="Futagami T."/>
        </authorList>
    </citation>
    <scope>NUCLEOTIDE SEQUENCE</scope>
    <source>
        <strain evidence="1">IFO 4308</strain>
    </source>
</reference>
<dbReference type="AlphaFoldDB" id="A0A7R7ZXK9"/>
<dbReference type="KEGG" id="aluc:AKAW2_31514A"/>
<organism evidence="1 2">
    <name type="scientific">Aspergillus kawachii</name>
    <name type="common">White koji mold</name>
    <name type="synonym">Aspergillus awamori var. kawachi</name>
    <dbReference type="NCBI Taxonomy" id="1069201"/>
    <lineage>
        <taxon>Eukaryota</taxon>
        <taxon>Fungi</taxon>
        <taxon>Dikarya</taxon>
        <taxon>Ascomycota</taxon>
        <taxon>Pezizomycotina</taxon>
        <taxon>Eurotiomycetes</taxon>
        <taxon>Eurotiomycetidae</taxon>
        <taxon>Eurotiales</taxon>
        <taxon>Aspergillaceae</taxon>
        <taxon>Aspergillus</taxon>
        <taxon>Aspergillus subgen. Circumdati</taxon>
    </lineage>
</organism>
<dbReference type="Proteomes" id="UP000661280">
    <property type="component" value="Chromosome 3"/>
</dbReference>
<protein>
    <submittedName>
        <fullName evidence="1">Uncharacterized protein</fullName>
    </submittedName>
</protein>
<gene>
    <name evidence="1" type="ORF">AKAW2_31514A</name>
</gene>
<dbReference type="GeneID" id="64959520"/>
<evidence type="ECO:0000313" key="2">
    <source>
        <dbReference type="Proteomes" id="UP000661280"/>
    </source>
</evidence>
<proteinExistence type="predicted"/>
<evidence type="ECO:0000313" key="1">
    <source>
        <dbReference type="EMBL" id="BCR98195.1"/>
    </source>
</evidence>
<name>A0A7R7ZXK9_ASPKA</name>
<accession>A0A7R7ZXK9</accession>
<dbReference type="RefSeq" id="XP_041541961.1">
    <property type="nucleotide sequence ID" value="XM_041688148.1"/>
</dbReference>